<dbReference type="AlphaFoldDB" id="A0A151H7A4"/>
<feature type="coiled-coil region" evidence="1">
    <location>
        <begin position="128"/>
        <end position="221"/>
    </location>
</feature>
<dbReference type="VEuPathDB" id="ToxoDB:TGPRC2_278020B"/>
<dbReference type="EMBL" id="AHZP02002022">
    <property type="protein sequence ID" value="KYK65249.1"/>
    <property type="molecule type" value="Genomic_DNA"/>
</dbReference>
<keyword evidence="1" id="KW-0175">Coiled coil</keyword>
<feature type="coiled-coil region" evidence="1">
    <location>
        <begin position="14"/>
        <end position="100"/>
    </location>
</feature>
<evidence type="ECO:0000313" key="2">
    <source>
        <dbReference type="EMBL" id="KYK65249.1"/>
    </source>
</evidence>
<evidence type="ECO:0000313" key="3">
    <source>
        <dbReference type="Proteomes" id="UP000075225"/>
    </source>
</evidence>
<comment type="caution">
    <text evidence="2">The sequence shown here is derived from an EMBL/GenBank/DDBJ whole genome shotgun (WGS) entry which is preliminary data.</text>
</comment>
<organism evidence="2 3">
    <name type="scientific">Toxoplasma gondii TgCatPRC2</name>
    <dbReference type="NCBI Taxonomy" id="1130821"/>
    <lineage>
        <taxon>Eukaryota</taxon>
        <taxon>Sar</taxon>
        <taxon>Alveolata</taxon>
        <taxon>Apicomplexa</taxon>
        <taxon>Conoidasida</taxon>
        <taxon>Coccidia</taxon>
        <taxon>Eucoccidiorida</taxon>
        <taxon>Eimeriorina</taxon>
        <taxon>Sarcocystidae</taxon>
        <taxon>Toxoplasma</taxon>
    </lineage>
</organism>
<sequence>TCRREHLAAEDAFRARLREREREAEETLQLLRQEKRTTDDQAHLLRAAARQEAEANRAIQKLADKVEEASREIQQLRRDKERASELLAHAQEQATRDDEECRQARTLLQQLRGDFQTFRETCVSRDRFEGVQKEREKLLKQLEKAAESDGRGVETLQALQETREKEKKLAEALKEATLTLSVKEKMLKTQEEHIDALRSQVRTKEEAVQDLAARLKRKDKETDKKLHEFAERANEWRSKYEAEVGPVREALAERAKENEDLTEAHRELQKKFLSQQKALEYAQEELRALAVTVGEQQEREREELRRVLEREHEEEKRSLFAKLETTQACMQRLREEVREREREGEKMREKLLETKKKKKERDMEMRVLLELEETKKAQAAETVKQMTGLLRQLESECSTTRVSKGTERSQFTV</sequence>
<gene>
    <name evidence="2" type="ORF">TGPRC2_278020B</name>
</gene>
<name>A0A151H7A4_TOXGO</name>
<protein>
    <submittedName>
        <fullName evidence="2">Putative trichohyalin</fullName>
    </submittedName>
</protein>
<accession>A0A151H7A4</accession>
<proteinExistence type="predicted"/>
<evidence type="ECO:0000256" key="1">
    <source>
        <dbReference type="SAM" id="Coils"/>
    </source>
</evidence>
<reference evidence="3" key="1">
    <citation type="submission" date="2016-03" db="EMBL/GenBank/DDBJ databases">
        <authorList>
            <person name="Sibley D."/>
            <person name="Venepally P."/>
            <person name="Karamycheva S."/>
            <person name="Hadjithomas M."/>
            <person name="Khan A."/>
            <person name="Brunk B."/>
            <person name="Roos D."/>
            <person name="Caler E."/>
            <person name="Lorenzi H."/>
        </authorList>
    </citation>
    <scope>NUCLEOTIDE SEQUENCE [LARGE SCALE GENOMIC DNA]</scope>
    <source>
        <strain evidence="3">TgCatPRC2</strain>
    </source>
</reference>
<feature type="coiled-coil region" evidence="1">
    <location>
        <begin position="247"/>
        <end position="350"/>
    </location>
</feature>
<feature type="non-terminal residue" evidence="2">
    <location>
        <position position="1"/>
    </location>
</feature>
<dbReference type="Proteomes" id="UP000075225">
    <property type="component" value="Unassembled WGS sequence"/>
</dbReference>